<dbReference type="EMBL" id="QPKB01000001">
    <property type="protein sequence ID" value="RWR73958.1"/>
    <property type="molecule type" value="Genomic_DNA"/>
</dbReference>
<dbReference type="GO" id="GO:0020037">
    <property type="term" value="F:heme binding"/>
    <property type="evidence" value="ECO:0007669"/>
    <property type="project" value="InterPro"/>
</dbReference>
<reference evidence="7 8" key="1">
    <citation type="journal article" date="2019" name="Nat. Plants">
        <title>Stout camphor tree genome fills gaps in understanding of flowering plant genome evolution.</title>
        <authorList>
            <person name="Chaw S.M."/>
            <person name="Liu Y.C."/>
            <person name="Wu Y.W."/>
            <person name="Wang H.Y."/>
            <person name="Lin C.I."/>
            <person name="Wu C.S."/>
            <person name="Ke H.M."/>
            <person name="Chang L.Y."/>
            <person name="Hsu C.Y."/>
            <person name="Yang H.T."/>
            <person name="Sudianto E."/>
            <person name="Hsu M.H."/>
            <person name="Wu K.P."/>
            <person name="Wang L.N."/>
            <person name="Leebens-Mack J.H."/>
            <person name="Tsai I.J."/>
        </authorList>
    </citation>
    <scope>NUCLEOTIDE SEQUENCE [LARGE SCALE GENOMIC DNA]</scope>
    <source>
        <strain evidence="8">cv. Chaw 1501</strain>
        <tissue evidence="7">Young leaves</tissue>
    </source>
</reference>
<comment type="similarity">
    <text evidence="1">Belongs to the cytochrome P450 family.</text>
</comment>
<keyword evidence="2" id="KW-0349">Heme</keyword>
<evidence type="ECO:0000256" key="6">
    <source>
        <dbReference type="SAM" id="MobiDB-lite"/>
    </source>
</evidence>
<dbReference type="Pfam" id="PF00067">
    <property type="entry name" value="p450"/>
    <property type="match status" value="1"/>
</dbReference>
<dbReference type="SUPFAM" id="SSF48264">
    <property type="entry name" value="Cytochrome P450"/>
    <property type="match status" value="1"/>
</dbReference>
<protein>
    <submittedName>
        <fullName evidence="7">Cytochrome P450</fullName>
    </submittedName>
</protein>
<dbReference type="InterPro" id="IPR001128">
    <property type="entry name" value="Cyt_P450"/>
</dbReference>
<sequence>MAQLKPCLRPYLAEPQLTRARHDMDSRADTIQPRDPRPRIRSPNLRPTTLPVLGNLHQLFGSLPHRSLRDLANKHGPLMHLGHGQLFTIVVSSAGVAKELLKTHDLNFADRLQILIAKIYGATVSFFFYGDHWRQLRKIYMHELLSTKRVESFQCIREEEVLNQICIRGC</sequence>
<dbReference type="Proteomes" id="UP000283530">
    <property type="component" value="Unassembled WGS sequence"/>
</dbReference>
<evidence type="ECO:0000256" key="4">
    <source>
        <dbReference type="ARBA" id="ARBA00023002"/>
    </source>
</evidence>
<keyword evidence="3" id="KW-0479">Metal-binding</keyword>
<organism evidence="7 8">
    <name type="scientific">Cinnamomum micranthum f. kanehirae</name>
    <dbReference type="NCBI Taxonomy" id="337451"/>
    <lineage>
        <taxon>Eukaryota</taxon>
        <taxon>Viridiplantae</taxon>
        <taxon>Streptophyta</taxon>
        <taxon>Embryophyta</taxon>
        <taxon>Tracheophyta</taxon>
        <taxon>Spermatophyta</taxon>
        <taxon>Magnoliopsida</taxon>
        <taxon>Magnoliidae</taxon>
        <taxon>Laurales</taxon>
        <taxon>Lauraceae</taxon>
        <taxon>Cinnamomum</taxon>
    </lineage>
</organism>
<feature type="compositionally biased region" description="Basic and acidic residues" evidence="6">
    <location>
        <begin position="20"/>
        <end position="38"/>
    </location>
</feature>
<dbReference type="PANTHER" id="PTHR47955">
    <property type="entry name" value="CYTOCHROME P450 FAMILY 71 PROTEIN"/>
    <property type="match status" value="1"/>
</dbReference>
<evidence type="ECO:0000256" key="2">
    <source>
        <dbReference type="ARBA" id="ARBA00022617"/>
    </source>
</evidence>
<comment type="caution">
    <text evidence="7">The sequence shown here is derived from an EMBL/GenBank/DDBJ whole genome shotgun (WGS) entry which is preliminary data.</text>
</comment>
<dbReference type="GO" id="GO:0005506">
    <property type="term" value="F:iron ion binding"/>
    <property type="evidence" value="ECO:0007669"/>
    <property type="project" value="InterPro"/>
</dbReference>
<proteinExistence type="inferred from homology"/>
<name>A0A443N614_9MAGN</name>
<dbReference type="STRING" id="337451.A0A443N614"/>
<evidence type="ECO:0000256" key="3">
    <source>
        <dbReference type="ARBA" id="ARBA00022723"/>
    </source>
</evidence>
<dbReference type="GO" id="GO:0004497">
    <property type="term" value="F:monooxygenase activity"/>
    <property type="evidence" value="ECO:0007669"/>
    <property type="project" value="InterPro"/>
</dbReference>
<accession>A0A443N614</accession>
<dbReference type="InterPro" id="IPR036396">
    <property type="entry name" value="Cyt_P450_sf"/>
</dbReference>
<dbReference type="OrthoDB" id="1726823at2759"/>
<evidence type="ECO:0000256" key="1">
    <source>
        <dbReference type="ARBA" id="ARBA00010617"/>
    </source>
</evidence>
<evidence type="ECO:0000313" key="8">
    <source>
        <dbReference type="Proteomes" id="UP000283530"/>
    </source>
</evidence>
<feature type="region of interest" description="Disordered" evidence="6">
    <location>
        <begin position="16"/>
        <end position="47"/>
    </location>
</feature>
<evidence type="ECO:0000313" key="7">
    <source>
        <dbReference type="EMBL" id="RWR73958.1"/>
    </source>
</evidence>
<dbReference type="Gene3D" id="1.10.630.10">
    <property type="entry name" value="Cytochrome P450"/>
    <property type="match status" value="1"/>
</dbReference>
<keyword evidence="8" id="KW-1185">Reference proteome</keyword>
<keyword evidence="4" id="KW-0560">Oxidoreductase</keyword>
<dbReference type="PANTHER" id="PTHR47955:SF8">
    <property type="entry name" value="CYTOCHROME P450 71D11-LIKE"/>
    <property type="match status" value="1"/>
</dbReference>
<dbReference type="GO" id="GO:0016705">
    <property type="term" value="F:oxidoreductase activity, acting on paired donors, with incorporation or reduction of molecular oxygen"/>
    <property type="evidence" value="ECO:0007669"/>
    <property type="project" value="InterPro"/>
</dbReference>
<evidence type="ECO:0000256" key="5">
    <source>
        <dbReference type="ARBA" id="ARBA00023004"/>
    </source>
</evidence>
<dbReference type="AlphaFoldDB" id="A0A443N614"/>
<gene>
    <name evidence="7" type="ORF">CKAN_00226800</name>
</gene>
<keyword evidence="5" id="KW-0408">Iron</keyword>